<name>A0A3R7LQ62_9RHOB</name>
<protein>
    <recommendedName>
        <fullName evidence="2">Bacterial Ig-like domain-containing protein</fullName>
    </recommendedName>
</protein>
<evidence type="ECO:0000313" key="4">
    <source>
        <dbReference type="Proteomes" id="UP000238137"/>
    </source>
</evidence>
<accession>A0A3R7LQ62</accession>
<sequence length="614" mass="64964">MTCLILIAATGSANAKVALATLDLNGTEVNIDGGAIYKSLFVEEGYIFSEVRIDITLAHRMYSLDEGIRLYVRPPGGKWVILNGRTHFGWNYDVELHKTITKTASYSYRPQVKYPAGKWDFSFFDATEVPGWADPGGHTYLDGSKITILGTPIPPPPEVEEITSTVSGLTNLSSLPVNVKFSKDVEGFVSGDISTTNATVGPVSGSGRDYSFNLMPSGDGGFTVGIKANAVIDAYDQGNMQSGILEFVFDHSAPVAEITSTETGPTAADIIPVTVTFSEAVTEVDITDISVSNATRQGVTDIGNNSYIFTLEPFKDGEVTAWIPASGVTDSAGNYNGQSETFRIISDRSAPVAEITSTETGPTAADIIPVTVTFSEAVTEVDINAISVSNATKQGVTDNLDNSYIFTLKPSKDGEVTAWIPATRVTDGAGNGNGQSETFRIISDRSAPVPKITSTEVGPTAAASIPVTLTFSDKVTGFDAEELMVKEAEIANFDDSANPVFTFNLVLPAGKSGSASVGITRGAATNLAGLMNEEGASFAIAYDRIVPTVTIAAEVTSPSNAARIPVTVTFSKPVSEFTGNHVMLTGAGWKIFLARGRIMPSTWFQRGLEPSPSI</sequence>
<dbReference type="InterPro" id="IPR044048">
    <property type="entry name" value="Big_12"/>
</dbReference>
<feature type="domain" description="Bacterial Ig-like" evidence="2">
    <location>
        <begin position="347"/>
        <end position="436"/>
    </location>
</feature>
<dbReference type="AlphaFoldDB" id="A0A3R7LQ62"/>
<comment type="caution">
    <text evidence="3">The sequence shown here is derived from an EMBL/GenBank/DDBJ whole genome shotgun (WGS) entry which is preliminary data.</text>
</comment>
<dbReference type="PANTHER" id="PTHR34677">
    <property type="match status" value="1"/>
</dbReference>
<dbReference type="Pfam" id="PF19078">
    <property type="entry name" value="Big_12"/>
    <property type="match status" value="3"/>
</dbReference>
<keyword evidence="1" id="KW-0732">Signal</keyword>
<evidence type="ECO:0000256" key="1">
    <source>
        <dbReference type="SAM" id="SignalP"/>
    </source>
</evidence>
<feature type="domain" description="Bacterial Ig-like" evidence="2">
    <location>
        <begin position="250"/>
        <end position="339"/>
    </location>
</feature>
<feature type="signal peptide" evidence="1">
    <location>
        <begin position="1"/>
        <end position="15"/>
    </location>
</feature>
<dbReference type="EMBL" id="PXNQ02000004">
    <property type="protein sequence ID" value="RNF35020.1"/>
    <property type="molecule type" value="Genomic_DNA"/>
</dbReference>
<gene>
    <name evidence="3" type="ORF">A7A09_008580</name>
</gene>
<feature type="domain" description="Bacterial Ig-like" evidence="2">
    <location>
        <begin position="444"/>
        <end position="535"/>
    </location>
</feature>
<dbReference type="PANTHER" id="PTHR34677:SF3">
    <property type="entry name" value="BACTERIAL IG-LIKE DOMAIN-CONTAINING PROTEIN"/>
    <property type="match status" value="1"/>
</dbReference>
<organism evidence="3 4">
    <name type="scientific">Paracoccus methylarcula</name>
    <dbReference type="NCBI Taxonomy" id="72022"/>
    <lineage>
        <taxon>Bacteria</taxon>
        <taxon>Pseudomonadati</taxon>
        <taxon>Pseudomonadota</taxon>
        <taxon>Alphaproteobacteria</taxon>
        <taxon>Rhodobacterales</taxon>
        <taxon>Paracoccaceae</taxon>
        <taxon>Paracoccus</taxon>
    </lineage>
</organism>
<evidence type="ECO:0000259" key="2">
    <source>
        <dbReference type="Pfam" id="PF19078"/>
    </source>
</evidence>
<keyword evidence="4" id="KW-1185">Reference proteome</keyword>
<feature type="chain" id="PRO_5018586402" description="Bacterial Ig-like domain-containing protein" evidence="1">
    <location>
        <begin position="16"/>
        <end position="614"/>
    </location>
</feature>
<reference evidence="3" key="1">
    <citation type="submission" date="2018-05" db="EMBL/GenBank/DDBJ databases">
        <title>Reclassification of Methylarcula marina and Methylarcula terricola as Paracoccus methylarcula sp.nov., comb.nov. and Paracoccus terricola comb.nov.</title>
        <authorList>
            <person name="Shmareva M.N."/>
            <person name="Doronina N.V."/>
            <person name="Vasilenko O.V."/>
            <person name="Tarlachkov S.V."/>
            <person name="Trotsenko Y.A."/>
        </authorList>
    </citation>
    <scope>NUCLEOTIDE SEQUENCE [LARGE SCALE GENOMIC DNA]</scope>
    <source>
        <strain evidence="3">VKM B-2159</strain>
    </source>
</reference>
<evidence type="ECO:0000313" key="3">
    <source>
        <dbReference type="EMBL" id="RNF35020.1"/>
    </source>
</evidence>
<proteinExistence type="predicted"/>
<dbReference type="Proteomes" id="UP000238137">
    <property type="component" value="Unassembled WGS sequence"/>
</dbReference>